<feature type="compositionally biased region" description="Basic residues" evidence="1">
    <location>
        <begin position="1"/>
        <end position="11"/>
    </location>
</feature>
<gene>
    <name evidence="2" type="primary">Ogla0116K10.29</name>
</gene>
<accession>A0A679BDS0</accession>
<sequence length="133" mass="14076">MERRRRPHNRPNTRGVRGHAEAAEVVPPHPESGDGGGSEGVAGEWSNVGTAMRGGGRRGRGKSAQALDLGDDGSREREGGESESNTEMRPSLLRSASQAFRRSHRRDYSSASAAATGRNVAILGAVRMTMAAP</sequence>
<evidence type="ECO:0000313" key="2">
    <source>
        <dbReference type="EMBL" id="BBF89496.1"/>
    </source>
</evidence>
<proteinExistence type="predicted"/>
<feature type="region of interest" description="Disordered" evidence="1">
    <location>
        <begin position="1"/>
        <end position="118"/>
    </location>
</feature>
<evidence type="ECO:0000256" key="1">
    <source>
        <dbReference type="SAM" id="MobiDB-lite"/>
    </source>
</evidence>
<organism evidence="2">
    <name type="scientific">Oryza glaberrima</name>
    <name type="common">African rice</name>
    <dbReference type="NCBI Taxonomy" id="4538"/>
    <lineage>
        <taxon>Eukaryota</taxon>
        <taxon>Viridiplantae</taxon>
        <taxon>Streptophyta</taxon>
        <taxon>Embryophyta</taxon>
        <taxon>Tracheophyta</taxon>
        <taxon>Spermatophyta</taxon>
        <taxon>Magnoliopsida</taxon>
        <taxon>Liliopsida</taxon>
        <taxon>Poales</taxon>
        <taxon>Poaceae</taxon>
        <taxon>BOP clade</taxon>
        <taxon>Oryzoideae</taxon>
        <taxon>Oryzeae</taxon>
        <taxon>Oryzinae</taxon>
        <taxon>Oryza</taxon>
    </lineage>
</organism>
<protein>
    <submittedName>
        <fullName evidence="2">Uncharacterized protein</fullName>
    </submittedName>
</protein>
<dbReference type="AlphaFoldDB" id="A0A679BDS0"/>
<name>A0A679BDS0_ORYGL</name>
<reference evidence="2" key="1">
    <citation type="submission" date="2018-08" db="EMBL/GenBank/DDBJ databases">
        <title>Oryza glaberrima genomic DNA, chromosome 11, BAC clone:Ogla0116K10.</title>
        <authorList>
            <person name="Wu J."/>
            <person name="Kanamori H."/>
        </authorList>
    </citation>
    <scope>NUCLEOTIDE SEQUENCE</scope>
    <source>
        <strain evidence="2">IRGC104038</strain>
    </source>
</reference>
<dbReference type="EMBL" id="AP018861">
    <property type="protein sequence ID" value="BBF89496.1"/>
    <property type="molecule type" value="Genomic_DNA"/>
</dbReference>